<reference evidence="7" key="1">
    <citation type="submission" date="2023-01" db="EMBL/GenBank/DDBJ databases">
        <title>The chitinases involved in constricting ring structure development in the nematode-trapping fungus Drechslerella dactyloides.</title>
        <authorList>
            <person name="Wang R."/>
            <person name="Zhang L."/>
            <person name="Tang P."/>
            <person name="Li S."/>
            <person name="Liang L."/>
        </authorList>
    </citation>
    <scope>NUCLEOTIDE SEQUENCE</scope>
    <source>
        <strain evidence="7">YMF1.00031</strain>
    </source>
</reference>
<evidence type="ECO:0000256" key="4">
    <source>
        <dbReference type="ARBA" id="ARBA00022801"/>
    </source>
</evidence>
<dbReference type="InterPro" id="IPR033124">
    <property type="entry name" value="Ser_caboxypep_his_AS"/>
</dbReference>
<dbReference type="SUPFAM" id="SSF53474">
    <property type="entry name" value="alpha/beta-Hydrolases"/>
    <property type="match status" value="1"/>
</dbReference>
<gene>
    <name evidence="7" type="ORF">Dda_8356</name>
</gene>
<dbReference type="PANTHER" id="PTHR11802:SF479">
    <property type="entry name" value="CARBOXYPEPTIDASE"/>
    <property type="match status" value="1"/>
</dbReference>
<keyword evidence="8" id="KW-1185">Reference proteome</keyword>
<dbReference type="PROSITE" id="PS00560">
    <property type="entry name" value="CARBOXYPEPT_SER_HIS"/>
    <property type="match status" value="1"/>
</dbReference>
<dbReference type="AlphaFoldDB" id="A0AAD6NFR6"/>
<evidence type="ECO:0000256" key="2">
    <source>
        <dbReference type="ARBA" id="ARBA00022645"/>
    </source>
</evidence>
<dbReference type="PANTHER" id="PTHR11802">
    <property type="entry name" value="SERINE PROTEASE FAMILY S10 SERINE CARBOXYPEPTIDASE"/>
    <property type="match status" value="1"/>
</dbReference>
<sequence>MKLTTALLLATAALAEASRSPQAIHQLYSKFRARATESSAADLMRASLARRTPPTNDKKFKYLNRSTKEFFVNGTAGSIPDVHFDLPESYAGLLPISKDKDEPRQLYFWFWPSTGGPETQDDIVIWLNGGPGCSSLEGFLQENGPFSWKYGTYLPQPNKYSWTNLTNMIWIEQPVGTGFSRGEPNIKNEEDLAKQLLGFFNNFTNKFNLHNKRIWLTGESYAGKFIPYIADAMYAAKDKRNFDIRGAMMYDPSIDDDVIMQRAPAVSYLLRNKEIFNLPDEKVAAFEKSAADCGLPELYAAGLTYPPAGPIKKPTQSCGNDIWEDIFEAAIATNPCFNIYHITDTCPLLWDVLGFPGSFGYLPEGAQIYFARPEVQRAINAPAIKWEECSERDVFPSGDGSGFPIPAGVMSRIIERNERTIIAHGLHDYILLADGSKIAIQNMTWGGKQGFQTAPSKKFVVPYEGQGELGTWHEERGLTYIEIKQAGHMVPQYQPGAGYRHLEYLLGRVKDLSA</sequence>
<comment type="caution">
    <text evidence="7">The sequence shown here is derived from an EMBL/GenBank/DDBJ whole genome shotgun (WGS) entry which is preliminary data.</text>
</comment>
<dbReference type="Pfam" id="PF00450">
    <property type="entry name" value="Peptidase_S10"/>
    <property type="match status" value="1"/>
</dbReference>
<protein>
    <recommendedName>
        <fullName evidence="6">Carboxypeptidase</fullName>
        <ecNumber evidence="6">3.4.16.-</ecNumber>
    </recommendedName>
</protein>
<evidence type="ECO:0000313" key="8">
    <source>
        <dbReference type="Proteomes" id="UP001221413"/>
    </source>
</evidence>
<organism evidence="7 8">
    <name type="scientific">Drechslerella dactyloides</name>
    <name type="common">Nematode-trapping fungus</name>
    <name type="synonym">Arthrobotrys dactyloides</name>
    <dbReference type="NCBI Taxonomy" id="74499"/>
    <lineage>
        <taxon>Eukaryota</taxon>
        <taxon>Fungi</taxon>
        <taxon>Dikarya</taxon>
        <taxon>Ascomycota</taxon>
        <taxon>Pezizomycotina</taxon>
        <taxon>Orbiliomycetes</taxon>
        <taxon>Orbiliales</taxon>
        <taxon>Orbiliaceae</taxon>
        <taxon>Drechslerella</taxon>
    </lineage>
</organism>
<dbReference type="PRINTS" id="PR00724">
    <property type="entry name" value="CRBOXYPTASEC"/>
</dbReference>
<evidence type="ECO:0000256" key="1">
    <source>
        <dbReference type="ARBA" id="ARBA00009431"/>
    </source>
</evidence>
<feature type="signal peptide" evidence="6">
    <location>
        <begin position="1"/>
        <end position="17"/>
    </location>
</feature>
<evidence type="ECO:0000256" key="6">
    <source>
        <dbReference type="RuleBase" id="RU361156"/>
    </source>
</evidence>
<dbReference type="GO" id="GO:0006508">
    <property type="term" value="P:proteolysis"/>
    <property type="evidence" value="ECO:0007669"/>
    <property type="project" value="UniProtKB-KW"/>
</dbReference>
<dbReference type="InterPro" id="IPR029058">
    <property type="entry name" value="AB_hydrolase_fold"/>
</dbReference>
<dbReference type="Proteomes" id="UP001221413">
    <property type="component" value="Unassembled WGS sequence"/>
</dbReference>
<evidence type="ECO:0000313" key="7">
    <source>
        <dbReference type="EMBL" id="KAJ6256494.1"/>
    </source>
</evidence>
<evidence type="ECO:0000256" key="5">
    <source>
        <dbReference type="ARBA" id="ARBA00023180"/>
    </source>
</evidence>
<keyword evidence="3 6" id="KW-0645">Protease</keyword>
<keyword evidence="6" id="KW-0732">Signal</keyword>
<dbReference type="InterPro" id="IPR001563">
    <property type="entry name" value="Peptidase_S10"/>
</dbReference>
<keyword evidence="2 6" id="KW-0121">Carboxypeptidase</keyword>
<dbReference type="InterPro" id="IPR018202">
    <property type="entry name" value="Ser_caboxypep_ser_AS"/>
</dbReference>
<proteinExistence type="inferred from homology"/>
<dbReference type="EMBL" id="JAQGDS010000012">
    <property type="protein sequence ID" value="KAJ6256494.1"/>
    <property type="molecule type" value="Genomic_DNA"/>
</dbReference>
<accession>A0AAD6NFR6</accession>
<keyword evidence="5" id="KW-0325">Glycoprotein</keyword>
<dbReference type="Gene3D" id="3.40.50.1820">
    <property type="entry name" value="alpha/beta hydrolase"/>
    <property type="match status" value="1"/>
</dbReference>
<name>A0AAD6NFR6_DREDA</name>
<keyword evidence="4 6" id="KW-0378">Hydrolase</keyword>
<dbReference type="PROSITE" id="PS00131">
    <property type="entry name" value="CARBOXYPEPT_SER_SER"/>
    <property type="match status" value="1"/>
</dbReference>
<evidence type="ECO:0000256" key="3">
    <source>
        <dbReference type="ARBA" id="ARBA00022670"/>
    </source>
</evidence>
<dbReference type="GO" id="GO:0004185">
    <property type="term" value="F:serine-type carboxypeptidase activity"/>
    <property type="evidence" value="ECO:0007669"/>
    <property type="project" value="UniProtKB-UniRule"/>
</dbReference>
<dbReference type="EC" id="3.4.16.-" evidence="6"/>
<feature type="chain" id="PRO_5041769079" description="Carboxypeptidase" evidence="6">
    <location>
        <begin position="18"/>
        <end position="514"/>
    </location>
</feature>
<comment type="similarity">
    <text evidence="1 6">Belongs to the peptidase S10 family.</text>
</comment>